<accession>B9SLL6</accession>
<dbReference type="eggNOG" id="ENOG502S7BK">
    <property type="taxonomic scope" value="Eukaryota"/>
</dbReference>
<dbReference type="STRING" id="3988.B9SLL6"/>
<dbReference type="Proteomes" id="UP000008311">
    <property type="component" value="Unassembled WGS sequence"/>
</dbReference>
<keyword evidence="4" id="KW-1185">Reference proteome</keyword>
<evidence type="ECO:0000313" key="3">
    <source>
        <dbReference type="EMBL" id="EEF35516.1"/>
    </source>
</evidence>
<dbReference type="InterPro" id="IPR043017">
    <property type="entry name" value="WIYLD_dom_sf"/>
</dbReference>
<dbReference type="AlphaFoldDB" id="B9SLL6"/>
<dbReference type="InterPro" id="IPR018848">
    <property type="entry name" value="WIYLD_domain"/>
</dbReference>
<feature type="compositionally biased region" description="Polar residues" evidence="1">
    <location>
        <begin position="76"/>
        <end position="87"/>
    </location>
</feature>
<organism evidence="3 4">
    <name type="scientific">Ricinus communis</name>
    <name type="common">Castor bean</name>
    <dbReference type="NCBI Taxonomy" id="3988"/>
    <lineage>
        <taxon>Eukaryota</taxon>
        <taxon>Viridiplantae</taxon>
        <taxon>Streptophyta</taxon>
        <taxon>Embryophyta</taxon>
        <taxon>Tracheophyta</taxon>
        <taxon>Spermatophyta</taxon>
        <taxon>Magnoliopsida</taxon>
        <taxon>eudicotyledons</taxon>
        <taxon>Gunneridae</taxon>
        <taxon>Pentapetalae</taxon>
        <taxon>rosids</taxon>
        <taxon>fabids</taxon>
        <taxon>Malpighiales</taxon>
        <taxon>Euphorbiaceae</taxon>
        <taxon>Acalyphoideae</taxon>
        <taxon>Acalypheae</taxon>
        <taxon>Ricinus</taxon>
    </lineage>
</organism>
<protein>
    <recommendedName>
        <fullName evidence="2">WIYLD domain-containing protein</fullName>
    </recommendedName>
</protein>
<sequence length="269" mass="29590">MRMDAALDAMRSYGFHEQLVSASIKELLDVYGGDGWVFIEEACYKVLLENILEKVENEAKEKGGDSGGDNIKASASGPSSMSLALTSSNEEAKALELQSSVTLDGASQNMKALVNAEPTDGSADEDKANLNQDMDFTLITYYCSSYTENNAPAILPLPGGEESSWKDINLDQDSRKKEISNAEGKDGGDSHVVEKLKVSSPSLRPQEPVNALTVRRRKPCYGWISDSDNELDLVELTPAPLPYKLAKLLSVTTVPRRRKRRWDVRPEDM</sequence>
<dbReference type="PANTHER" id="PTHR34271">
    <property type="entry name" value="NUCLEOLAR HISTONE METHYLTRANSFERASE-RELATED PROTEIN"/>
    <property type="match status" value="1"/>
</dbReference>
<evidence type="ECO:0000313" key="4">
    <source>
        <dbReference type="Proteomes" id="UP000008311"/>
    </source>
</evidence>
<dbReference type="Gene3D" id="1.10.8.850">
    <property type="entry name" value="Histone-lysine N methyltransferase , C-terminal domain-like"/>
    <property type="match status" value="1"/>
</dbReference>
<name>B9SLL6_RICCO</name>
<dbReference type="EMBL" id="EQ974018">
    <property type="protein sequence ID" value="EEF35516.1"/>
    <property type="molecule type" value="Genomic_DNA"/>
</dbReference>
<proteinExistence type="predicted"/>
<gene>
    <name evidence="3" type="ORF">RCOM_0592830</name>
</gene>
<feature type="region of interest" description="Disordered" evidence="1">
    <location>
        <begin position="59"/>
        <end position="87"/>
    </location>
</feature>
<dbReference type="Pfam" id="PF10440">
    <property type="entry name" value="WIYLD"/>
    <property type="match status" value="1"/>
</dbReference>
<dbReference type="PANTHER" id="PTHR34271:SF17">
    <property type="entry name" value="WIYLD DOMAIN-CONTAINING PROTEIN"/>
    <property type="match status" value="1"/>
</dbReference>
<evidence type="ECO:0000256" key="1">
    <source>
        <dbReference type="SAM" id="MobiDB-lite"/>
    </source>
</evidence>
<evidence type="ECO:0000259" key="2">
    <source>
        <dbReference type="Pfam" id="PF10440"/>
    </source>
</evidence>
<feature type="domain" description="WIYLD" evidence="2">
    <location>
        <begin position="1"/>
        <end position="56"/>
    </location>
</feature>
<dbReference type="InParanoid" id="B9SLL6"/>
<reference evidence="4" key="1">
    <citation type="journal article" date="2010" name="Nat. Biotechnol.">
        <title>Draft genome sequence of the oilseed species Ricinus communis.</title>
        <authorList>
            <person name="Chan A.P."/>
            <person name="Crabtree J."/>
            <person name="Zhao Q."/>
            <person name="Lorenzi H."/>
            <person name="Orvis J."/>
            <person name="Puiu D."/>
            <person name="Melake-Berhan A."/>
            <person name="Jones K.M."/>
            <person name="Redman J."/>
            <person name="Chen G."/>
            <person name="Cahoon E.B."/>
            <person name="Gedil M."/>
            <person name="Stanke M."/>
            <person name="Haas B.J."/>
            <person name="Wortman J.R."/>
            <person name="Fraser-Liggett C.M."/>
            <person name="Ravel J."/>
            <person name="Rabinowicz P.D."/>
        </authorList>
    </citation>
    <scope>NUCLEOTIDE SEQUENCE [LARGE SCALE GENOMIC DNA]</scope>
    <source>
        <strain evidence="4">cv. Hale</strain>
    </source>
</reference>